<dbReference type="AlphaFoldDB" id="A0A1G2TWX8"/>
<dbReference type="Proteomes" id="UP000177707">
    <property type="component" value="Unassembled WGS sequence"/>
</dbReference>
<sequence length="101" mass="11511">MEQIDNEKNVPRPEDIEAAMLLIKEHPLLRDDLLTKQVLERGIGGHGKPVNIDEFVETRGAFLELEQLKDRLQTIKNGNPNVYEAAVVHSVRPDTEKSWVN</sequence>
<evidence type="ECO:0000313" key="2">
    <source>
        <dbReference type="Proteomes" id="UP000177707"/>
    </source>
</evidence>
<proteinExistence type="predicted"/>
<accession>A0A1G2TWX8</accession>
<reference evidence="1 2" key="1">
    <citation type="journal article" date="2016" name="Nat. Commun.">
        <title>Thousands of microbial genomes shed light on interconnected biogeochemical processes in an aquifer system.</title>
        <authorList>
            <person name="Anantharaman K."/>
            <person name="Brown C.T."/>
            <person name="Hug L.A."/>
            <person name="Sharon I."/>
            <person name="Castelle C.J."/>
            <person name="Probst A.J."/>
            <person name="Thomas B.C."/>
            <person name="Singh A."/>
            <person name="Wilkins M.J."/>
            <person name="Karaoz U."/>
            <person name="Brodie E.L."/>
            <person name="Williams K.H."/>
            <person name="Hubbard S.S."/>
            <person name="Banfield J.F."/>
        </authorList>
    </citation>
    <scope>NUCLEOTIDE SEQUENCE [LARGE SCALE GENOMIC DNA]</scope>
</reference>
<name>A0A1G2TWX8_9BACT</name>
<gene>
    <name evidence="1" type="ORF">A3A96_04240</name>
</gene>
<dbReference type="STRING" id="1802758.A3A96_04240"/>
<comment type="caution">
    <text evidence="1">The sequence shown here is derived from an EMBL/GenBank/DDBJ whole genome shotgun (WGS) entry which is preliminary data.</text>
</comment>
<protein>
    <submittedName>
        <fullName evidence="1">Uncharacterized protein</fullName>
    </submittedName>
</protein>
<dbReference type="EMBL" id="MHWB01000010">
    <property type="protein sequence ID" value="OHB01744.1"/>
    <property type="molecule type" value="Genomic_DNA"/>
</dbReference>
<evidence type="ECO:0000313" key="1">
    <source>
        <dbReference type="EMBL" id="OHB01744.1"/>
    </source>
</evidence>
<organism evidence="1 2">
    <name type="scientific">Candidatus Zambryskibacteria bacterium RIFCSPLOWO2_01_FULL_39_39</name>
    <dbReference type="NCBI Taxonomy" id="1802758"/>
    <lineage>
        <taxon>Bacteria</taxon>
        <taxon>Candidatus Zambryskiibacteriota</taxon>
    </lineage>
</organism>